<dbReference type="GO" id="GO:0005634">
    <property type="term" value="C:nucleus"/>
    <property type="evidence" value="ECO:0007669"/>
    <property type="project" value="UniProtKB-SubCell"/>
</dbReference>
<dbReference type="GO" id="GO:0003677">
    <property type="term" value="F:DNA binding"/>
    <property type="evidence" value="ECO:0007669"/>
    <property type="project" value="UniProtKB-KW"/>
</dbReference>
<comment type="subcellular location">
    <subcellularLocation>
        <location evidence="1">Nucleus</location>
    </subcellularLocation>
</comment>
<dbReference type="Gene3D" id="4.10.240.10">
    <property type="entry name" value="Zn(2)-C6 fungal-type DNA-binding domain"/>
    <property type="match status" value="1"/>
</dbReference>
<dbReference type="PROSITE" id="PS50048">
    <property type="entry name" value="ZN2_CY6_FUNGAL_2"/>
    <property type="match status" value="1"/>
</dbReference>
<keyword evidence="4" id="KW-0805">Transcription regulation</keyword>
<dbReference type="STRING" id="13706.A0A1X2HE94"/>
<dbReference type="OMA" id="WIANDPQ"/>
<organism evidence="9 10">
    <name type="scientific">Syncephalastrum racemosum</name>
    <name type="common">Filamentous fungus</name>
    <dbReference type="NCBI Taxonomy" id="13706"/>
    <lineage>
        <taxon>Eukaryota</taxon>
        <taxon>Fungi</taxon>
        <taxon>Fungi incertae sedis</taxon>
        <taxon>Mucoromycota</taxon>
        <taxon>Mucoromycotina</taxon>
        <taxon>Mucoromycetes</taxon>
        <taxon>Mucorales</taxon>
        <taxon>Syncephalastraceae</taxon>
        <taxon>Syncephalastrum</taxon>
    </lineage>
</organism>
<dbReference type="PANTHER" id="PTHR31313:SF81">
    <property type="entry name" value="TY1 ENHANCER ACTIVATOR"/>
    <property type="match status" value="1"/>
</dbReference>
<reference evidence="9 10" key="1">
    <citation type="submission" date="2016-07" db="EMBL/GenBank/DDBJ databases">
        <title>Pervasive Adenine N6-methylation of Active Genes in Fungi.</title>
        <authorList>
            <consortium name="DOE Joint Genome Institute"/>
            <person name="Mondo S.J."/>
            <person name="Dannebaum R.O."/>
            <person name="Kuo R.C."/>
            <person name="Labutti K."/>
            <person name="Haridas S."/>
            <person name="Kuo A."/>
            <person name="Salamov A."/>
            <person name="Ahrendt S.R."/>
            <person name="Lipzen A."/>
            <person name="Sullivan W."/>
            <person name="Andreopoulos W.B."/>
            <person name="Clum A."/>
            <person name="Lindquist E."/>
            <person name="Daum C."/>
            <person name="Ramamoorthy G.K."/>
            <person name="Gryganskyi A."/>
            <person name="Culley D."/>
            <person name="Magnuson J.K."/>
            <person name="James T.Y."/>
            <person name="O'Malley M.A."/>
            <person name="Stajich J.E."/>
            <person name="Spatafora J.W."/>
            <person name="Visel A."/>
            <person name="Grigoriev I.V."/>
        </authorList>
    </citation>
    <scope>NUCLEOTIDE SEQUENCE [LARGE SCALE GENOMIC DNA]</scope>
    <source>
        <strain evidence="9 10">NRRL 2496</strain>
    </source>
</reference>
<dbReference type="Pfam" id="PF04082">
    <property type="entry name" value="Fungal_trans"/>
    <property type="match status" value="1"/>
</dbReference>
<dbReference type="EMBL" id="MCGN01000004">
    <property type="protein sequence ID" value="ORY97249.1"/>
    <property type="molecule type" value="Genomic_DNA"/>
</dbReference>
<evidence type="ECO:0000256" key="2">
    <source>
        <dbReference type="ARBA" id="ARBA00022723"/>
    </source>
</evidence>
<evidence type="ECO:0000256" key="7">
    <source>
        <dbReference type="ARBA" id="ARBA00023242"/>
    </source>
</evidence>
<dbReference type="InterPro" id="IPR001138">
    <property type="entry name" value="Zn2Cys6_DnaBD"/>
</dbReference>
<feature type="domain" description="Zn(2)-C6 fungal-type" evidence="8">
    <location>
        <begin position="15"/>
        <end position="46"/>
    </location>
</feature>
<dbReference type="PROSITE" id="PS00463">
    <property type="entry name" value="ZN2_CY6_FUNGAL_1"/>
    <property type="match status" value="1"/>
</dbReference>
<dbReference type="GO" id="GO:0000981">
    <property type="term" value="F:DNA-binding transcription factor activity, RNA polymerase II-specific"/>
    <property type="evidence" value="ECO:0007669"/>
    <property type="project" value="InterPro"/>
</dbReference>
<proteinExistence type="predicted"/>
<keyword evidence="6" id="KW-0804">Transcription</keyword>
<name>A0A1X2HE94_SYNRA</name>
<dbReference type="GO" id="GO:0006351">
    <property type="term" value="P:DNA-templated transcription"/>
    <property type="evidence" value="ECO:0007669"/>
    <property type="project" value="InterPro"/>
</dbReference>
<evidence type="ECO:0000256" key="3">
    <source>
        <dbReference type="ARBA" id="ARBA00022833"/>
    </source>
</evidence>
<dbReference type="OrthoDB" id="2406834at2759"/>
<sequence length="794" mass="89898">METPRDKKRSRITQACDHCRQKKLKCQFKHGEPCFNCVAYSTDCTFNKSIRKRGPSKRHADEMLVRVREMERMIRDLTGDSNIDDLLETVQLDEDLPISKRKTSLTACSIQADNTKKSQNDVDFTDADSQRLLHTLLRTKTFGDLLRLHLRGISSKQPSTLNDYVLKVAGVDQYTCTRLLKIYFSNVHPMLPIVDKHGFLKQFRGHGDAYPPAALLNAMLGAAARFVECENLEPERKKHLPRDAQWDLPLGWSDHFFDKAHQLVDDTGNRSTLPTIQARVLIQNQRGHVDSKSSACWLMGCQTARMAQALGLHRNCDHLKLSKHEKEVRKRTFWALYISDRFQAGLNGRPMAILDEDVDVSLPDAEAHWREIFDEPDDYPLDPGPRFPSATHKPSSMPAHGRLVIYLLFIEFIKLSEIFGRIQHGIYCPRAQQLSSEQGSDTIVSQLDSELTQWRLAFPRAIKQTNITDFDEETGYFAPVIASVLLYYFSSLILLHRPFITQRTDHDMNPLPSPSFWICTSAATLGMRIAAPMTVHDIFLCPFATTFYPVLQCCLIHMYNTKHSDPYISAAAKAELENGIRLLNRFKGASSTGDTLRTLLHNVMNNKNIDVRATSEEQDAPYAWIVKSRKNGKTIPMRLSGNTPMSSLLEALALEPDSKHVLQMTEASTQGMSGLEEAFTLQQFGFDSSTSTDQDALFNTLMPTWAELSEPDVTTMISAPYTMADAPILAVPQPAVSDIGPLGLGGQHQHQNNLFRNLPDNPFWGLPSSIDWAEWDEWYQQNQNWGPLRPSPRP</sequence>
<dbReference type="SMART" id="SM00066">
    <property type="entry name" value="GAL4"/>
    <property type="match status" value="1"/>
</dbReference>
<dbReference type="InterPro" id="IPR007219">
    <property type="entry name" value="XnlR_reg_dom"/>
</dbReference>
<dbReference type="InterPro" id="IPR036864">
    <property type="entry name" value="Zn2-C6_fun-type_DNA-bd_sf"/>
</dbReference>
<dbReference type="InParanoid" id="A0A1X2HE94"/>
<dbReference type="SMART" id="SM00906">
    <property type="entry name" value="Fungal_trans"/>
    <property type="match status" value="1"/>
</dbReference>
<protein>
    <submittedName>
        <fullName evidence="9">Fungal-specific transcription factor domain-domain-containing protein</fullName>
    </submittedName>
</protein>
<evidence type="ECO:0000256" key="4">
    <source>
        <dbReference type="ARBA" id="ARBA00023015"/>
    </source>
</evidence>
<dbReference type="GO" id="GO:0008270">
    <property type="term" value="F:zinc ion binding"/>
    <property type="evidence" value="ECO:0007669"/>
    <property type="project" value="InterPro"/>
</dbReference>
<dbReference type="CDD" id="cd00067">
    <property type="entry name" value="GAL4"/>
    <property type="match status" value="1"/>
</dbReference>
<dbReference type="InterPro" id="IPR051615">
    <property type="entry name" value="Transcr_Regulatory_Elem"/>
</dbReference>
<dbReference type="FunCoup" id="A0A1X2HE94">
    <property type="interactions" value="15"/>
</dbReference>
<accession>A0A1X2HE94</accession>
<dbReference type="PANTHER" id="PTHR31313">
    <property type="entry name" value="TY1 ENHANCER ACTIVATOR"/>
    <property type="match status" value="1"/>
</dbReference>
<evidence type="ECO:0000256" key="1">
    <source>
        <dbReference type="ARBA" id="ARBA00004123"/>
    </source>
</evidence>
<comment type="caution">
    <text evidence="9">The sequence shown here is derived from an EMBL/GenBank/DDBJ whole genome shotgun (WGS) entry which is preliminary data.</text>
</comment>
<keyword evidence="10" id="KW-1185">Reference proteome</keyword>
<evidence type="ECO:0000313" key="9">
    <source>
        <dbReference type="EMBL" id="ORY97249.1"/>
    </source>
</evidence>
<keyword evidence="2" id="KW-0479">Metal-binding</keyword>
<keyword evidence="7" id="KW-0539">Nucleus</keyword>
<dbReference type="Pfam" id="PF00172">
    <property type="entry name" value="Zn_clus"/>
    <property type="match status" value="1"/>
</dbReference>
<dbReference type="SUPFAM" id="SSF57701">
    <property type="entry name" value="Zn2/Cys6 DNA-binding domain"/>
    <property type="match status" value="1"/>
</dbReference>
<evidence type="ECO:0000256" key="6">
    <source>
        <dbReference type="ARBA" id="ARBA00023163"/>
    </source>
</evidence>
<dbReference type="Proteomes" id="UP000242180">
    <property type="component" value="Unassembled WGS sequence"/>
</dbReference>
<gene>
    <name evidence="9" type="ORF">BCR43DRAFT_233850</name>
</gene>
<keyword evidence="3" id="KW-0862">Zinc</keyword>
<dbReference type="CDD" id="cd12148">
    <property type="entry name" value="fungal_TF_MHR"/>
    <property type="match status" value="1"/>
</dbReference>
<evidence type="ECO:0000259" key="8">
    <source>
        <dbReference type="PROSITE" id="PS50048"/>
    </source>
</evidence>
<evidence type="ECO:0000313" key="10">
    <source>
        <dbReference type="Proteomes" id="UP000242180"/>
    </source>
</evidence>
<dbReference type="AlphaFoldDB" id="A0A1X2HE94"/>
<evidence type="ECO:0000256" key="5">
    <source>
        <dbReference type="ARBA" id="ARBA00023125"/>
    </source>
</evidence>
<keyword evidence="5" id="KW-0238">DNA-binding</keyword>